<sequence length="67" mass="7455">MYGLSNLFGTQSPVALLRKADSFQFKQPFWQIMFSLKGEELLATVLAPGRDGKSGRSYGVSRPDTEK</sequence>
<dbReference type="AlphaFoldDB" id="A0AAE0Z166"/>
<evidence type="ECO:0000313" key="3">
    <source>
        <dbReference type="Proteomes" id="UP001283361"/>
    </source>
</evidence>
<proteinExistence type="predicted"/>
<reference evidence="2" key="1">
    <citation type="journal article" date="2023" name="G3 (Bethesda)">
        <title>A reference genome for the long-term kleptoplast-retaining sea slug Elysia crispata morphotype clarki.</title>
        <authorList>
            <person name="Eastman K.E."/>
            <person name="Pendleton A.L."/>
            <person name="Shaikh M.A."/>
            <person name="Suttiyut T."/>
            <person name="Ogas R."/>
            <person name="Tomko P."/>
            <person name="Gavelis G."/>
            <person name="Widhalm J.R."/>
            <person name="Wisecaver J.H."/>
        </authorList>
    </citation>
    <scope>NUCLEOTIDE SEQUENCE</scope>
    <source>
        <strain evidence="2">ECLA1</strain>
    </source>
</reference>
<evidence type="ECO:0000256" key="1">
    <source>
        <dbReference type="SAM" id="MobiDB-lite"/>
    </source>
</evidence>
<protein>
    <submittedName>
        <fullName evidence="2">Uncharacterized protein</fullName>
    </submittedName>
</protein>
<feature type="region of interest" description="Disordered" evidence="1">
    <location>
        <begin position="48"/>
        <end position="67"/>
    </location>
</feature>
<organism evidence="2 3">
    <name type="scientific">Elysia crispata</name>
    <name type="common">lettuce slug</name>
    <dbReference type="NCBI Taxonomy" id="231223"/>
    <lineage>
        <taxon>Eukaryota</taxon>
        <taxon>Metazoa</taxon>
        <taxon>Spiralia</taxon>
        <taxon>Lophotrochozoa</taxon>
        <taxon>Mollusca</taxon>
        <taxon>Gastropoda</taxon>
        <taxon>Heterobranchia</taxon>
        <taxon>Euthyneura</taxon>
        <taxon>Panpulmonata</taxon>
        <taxon>Sacoglossa</taxon>
        <taxon>Placobranchoidea</taxon>
        <taxon>Plakobranchidae</taxon>
        <taxon>Elysia</taxon>
    </lineage>
</organism>
<evidence type="ECO:0000313" key="2">
    <source>
        <dbReference type="EMBL" id="KAK3761018.1"/>
    </source>
</evidence>
<dbReference type="Proteomes" id="UP001283361">
    <property type="component" value="Unassembled WGS sequence"/>
</dbReference>
<comment type="caution">
    <text evidence="2">The sequence shown here is derived from an EMBL/GenBank/DDBJ whole genome shotgun (WGS) entry which is preliminary data.</text>
</comment>
<name>A0AAE0Z166_9GAST</name>
<keyword evidence="3" id="KW-1185">Reference proteome</keyword>
<dbReference type="EMBL" id="JAWDGP010004927">
    <property type="protein sequence ID" value="KAK3761018.1"/>
    <property type="molecule type" value="Genomic_DNA"/>
</dbReference>
<gene>
    <name evidence="2" type="ORF">RRG08_022425</name>
</gene>
<accession>A0AAE0Z166</accession>